<reference evidence="2 3" key="1">
    <citation type="submission" date="2019-08" db="EMBL/GenBank/DDBJ databases">
        <title>In-depth cultivation of the pig gut microbiome towards novel bacterial diversity and tailored functional studies.</title>
        <authorList>
            <person name="Wylensek D."/>
            <person name="Hitch T.C.A."/>
            <person name="Clavel T."/>
        </authorList>
    </citation>
    <scope>NUCLEOTIDE SEQUENCE [LARGE SCALE GENOMIC DNA]</scope>
    <source>
        <strain evidence="2 3">WCA-389-WT-23B</strain>
    </source>
</reference>
<dbReference type="AlphaFoldDB" id="A0A6N7W3B2"/>
<protein>
    <submittedName>
        <fullName evidence="2">AraC family transcriptional regulator</fullName>
    </submittedName>
</protein>
<evidence type="ECO:0000313" key="3">
    <source>
        <dbReference type="Proteomes" id="UP000436047"/>
    </source>
</evidence>
<organism evidence="2 3">
    <name type="scientific">Eisenbergiella porci</name>
    <dbReference type="NCBI Taxonomy" id="2652274"/>
    <lineage>
        <taxon>Bacteria</taxon>
        <taxon>Bacillati</taxon>
        <taxon>Bacillota</taxon>
        <taxon>Clostridia</taxon>
        <taxon>Lachnospirales</taxon>
        <taxon>Lachnospiraceae</taxon>
        <taxon>Eisenbergiella</taxon>
    </lineage>
</organism>
<accession>A0A6N7W3B2</accession>
<proteinExistence type="predicted"/>
<dbReference type="EMBL" id="VUMI01000026">
    <property type="protein sequence ID" value="MSS89731.1"/>
    <property type="molecule type" value="Genomic_DNA"/>
</dbReference>
<dbReference type="RefSeq" id="WP_154465714.1">
    <property type="nucleotide sequence ID" value="NZ_JAXDZL010000073.1"/>
</dbReference>
<gene>
    <name evidence="2" type="ORF">FYJ45_15990</name>
</gene>
<dbReference type="Pfam" id="PF14526">
    <property type="entry name" value="Cass2"/>
    <property type="match status" value="1"/>
</dbReference>
<dbReference type="Proteomes" id="UP000436047">
    <property type="component" value="Unassembled WGS sequence"/>
</dbReference>
<comment type="caution">
    <text evidence="2">The sequence shown here is derived from an EMBL/GenBank/DDBJ whole genome shotgun (WGS) entry which is preliminary data.</text>
</comment>
<sequence length="177" mass="20023">MADDIIPVCVNNVPISIGAFSVKRQSFPQIRTENHDKPLLALSNQKQQGLLGINIYNTNETDPRKFEYLIAVSSDKDTRNDITEYTIPAMTWAIFPCTLETIGKTEAMAITKWLPKSKYRPLNKGYLTGRMKSGAPDIEYYGKDGLVEIWIAFFMSMIYADSQKSFLTPNPPNTFIT</sequence>
<dbReference type="InterPro" id="IPR029441">
    <property type="entry name" value="Cass2"/>
</dbReference>
<keyword evidence="3" id="KW-1185">Reference proteome</keyword>
<dbReference type="GeneID" id="86054545"/>
<evidence type="ECO:0000313" key="2">
    <source>
        <dbReference type="EMBL" id="MSS89731.1"/>
    </source>
</evidence>
<evidence type="ECO:0000259" key="1">
    <source>
        <dbReference type="Pfam" id="PF14526"/>
    </source>
</evidence>
<name>A0A6N7W3B2_9FIRM</name>
<feature type="domain" description="Integron-associated effector binding protein" evidence="1">
    <location>
        <begin position="45"/>
        <end position="152"/>
    </location>
</feature>
<dbReference type="Gene3D" id="3.20.80.10">
    <property type="entry name" value="Regulatory factor, effector binding domain"/>
    <property type="match status" value="1"/>
</dbReference>
<dbReference type="SUPFAM" id="SSF55136">
    <property type="entry name" value="Probable bacterial effector-binding domain"/>
    <property type="match status" value="1"/>
</dbReference>
<dbReference type="InterPro" id="IPR011256">
    <property type="entry name" value="Reg_factor_effector_dom_sf"/>
</dbReference>